<gene>
    <name evidence="2" type="ORF">SERLADRAFT_441756</name>
</gene>
<evidence type="ECO:0000313" key="2">
    <source>
        <dbReference type="EMBL" id="EGO21401.1"/>
    </source>
</evidence>
<dbReference type="KEGG" id="sla:SERLADRAFT_441756"/>
<name>F8P7J0_SERL9</name>
<keyword evidence="1" id="KW-0472">Membrane</keyword>
<dbReference type="Proteomes" id="UP000008064">
    <property type="component" value="Unassembled WGS sequence"/>
</dbReference>
<dbReference type="GeneID" id="18815582"/>
<protein>
    <recommendedName>
        <fullName evidence="3">S-adenosyl-L-methionine-dependent methyltransferase</fullName>
    </recommendedName>
</protein>
<dbReference type="InterPro" id="IPR029063">
    <property type="entry name" value="SAM-dependent_MTases_sf"/>
</dbReference>
<dbReference type="AlphaFoldDB" id="F8P7J0"/>
<dbReference type="Pfam" id="PF13489">
    <property type="entry name" value="Methyltransf_23"/>
    <property type="match status" value="1"/>
</dbReference>
<reference evidence="2" key="1">
    <citation type="submission" date="2011-04" db="EMBL/GenBank/DDBJ databases">
        <title>Evolution of plant cell wall degrading machinery underlies the functional diversity of forest fungi.</title>
        <authorList>
            <consortium name="US DOE Joint Genome Institute (JGI-PGF)"/>
            <person name="Eastwood D.C."/>
            <person name="Floudas D."/>
            <person name="Binder M."/>
            <person name="Majcherczyk A."/>
            <person name="Schneider P."/>
            <person name="Aerts A."/>
            <person name="Asiegbu F.O."/>
            <person name="Baker S.E."/>
            <person name="Barry K."/>
            <person name="Bendiksby M."/>
            <person name="Blumentritt M."/>
            <person name="Coutinho P.M."/>
            <person name="Cullen D."/>
            <person name="Cullen D."/>
            <person name="Gathman A."/>
            <person name="Goodell B."/>
            <person name="Henrissat B."/>
            <person name="Ihrmark K."/>
            <person name="Kauserud H."/>
            <person name="Kohler A."/>
            <person name="LaButti K."/>
            <person name="Lapidus A."/>
            <person name="Lavin J.L."/>
            <person name="Lee Y.-H."/>
            <person name="Lindquist E."/>
            <person name="Lilly W."/>
            <person name="Lucas S."/>
            <person name="Morin E."/>
            <person name="Murat C."/>
            <person name="Oguiza J.A."/>
            <person name="Park J."/>
            <person name="Pisabarro A.G."/>
            <person name="Riley R."/>
            <person name="Rosling A."/>
            <person name="Salamov A."/>
            <person name="Schmidt O."/>
            <person name="Schmutz J."/>
            <person name="Skrede I."/>
            <person name="Stenlid J."/>
            <person name="Wiebenga A."/>
            <person name="Xie X."/>
            <person name="Kues U."/>
            <person name="Hibbett D.S."/>
            <person name="Hoffmeister D."/>
            <person name="Hogberg N."/>
            <person name="Martin F."/>
            <person name="Grigoriev I.V."/>
            <person name="Watkinson S.C."/>
        </authorList>
    </citation>
    <scope>NUCLEOTIDE SEQUENCE</scope>
    <source>
        <strain evidence="2">S7.9</strain>
    </source>
</reference>
<dbReference type="Gene3D" id="3.40.50.150">
    <property type="entry name" value="Vaccinia Virus protein VP39"/>
    <property type="match status" value="1"/>
</dbReference>
<sequence>MSLNDPYGLFHLELNEVSDLRRSKPSRSCPVDPTTEWLNMGYWKKENAAQKTFPQACEALALKLIDIGSCRVDGNVLDVGHGTGESLLLQLSHPAVPPPSRLTGITSLKVHYERSLCRVRRLQDSLPNTKTEVCLYHGDAIYRPGAVNHPLDPDSTGPLYTTILALDCAYHFQTRNDFLSQAFRCLASGGHVALADICFTPPSLQSWSSQCLFFILRLVPKQNIISTEQYVRAMTSIGYVDVELEDITDDVFPGFTGFLSTRGLRWFLLALVLRCYAYAGARFVLVSGTKS</sequence>
<accession>F8P7J0</accession>
<dbReference type="RefSeq" id="XP_007322358.1">
    <property type="nucleotide sequence ID" value="XM_007322296.1"/>
</dbReference>
<evidence type="ECO:0008006" key="3">
    <source>
        <dbReference type="Google" id="ProtNLM"/>
    </source>
</evidence>
<dbReference type="SUPFAM" id="SSF53335">
    <property type="entry name" value="S-adenosyl-L-methionine-dependent methyltransferases"/>
    <property type="match status" value="1"/>
</dbReference>
<feature type="transmembrane region" description="Helical" evidence="1">
    <location>
        <begin position="266"/>
        <end position="285"/>
    </location>
</feature>
<keyword evidence="1" id="KW-1133">Transmembrane helix</keyword>
<evidence type="ECO:0000256" key="1">
    <source>
        <dbReference type="SAM" id="Phobius"/>
    </source>
</evidence>
<keyword evidence="1" id="KW-0812">Transmembrane</keyword>
<organism>
    <name type="scientific">Serpula lacrymans var. lacrymans (strain S7.9)</name>
    <name type="common">Dry rot fungus</name>
    <dbReference type="NCBI Taxonomy" id="578457"/>
    <lineage>
        <taxon>Eukaryota</taxon>
        <taxon>Fungi</taxon>
        <taxon>Dikarya</taxon>
        <taxon>Basidiomycota</taxon>
        <taxon>Agaricomycotina</taxon>
        <taxon>Agaricomycetes</taxon>
        <taxon>Agaricomycetidae</taxon>
        <taxon>Boletales</taxon>
        <taxon>Coniophorineae</taxon>
        <taxon>Serpulaceae</taxon>
        <taxon>Serpula</taxon>
    </lineage>
</organism>
<dbReference type="OrthoDB" id="61390at2759"/>
<dbReference type="EMBL" id="GL945439">
    <property type="protein sequence ID" value="EGO21401.1"/>
    <property type="molecule type" value="Genomic_DNA"/>
</dbReference>
<dbReference type="HOGENOM" id="CLU_039068_3_1_1"/>
<proteinExistence type="predicted"/>